<dbReference type="InterPro" id="IPR012337">
    <property type="entry name" value="RNaseH-like_sf"/>
</dbReference>
<feature type="compositionally biased region" description="Basic residues" evidence="2">
    <location>
        <begin position="838"/>
        <end position="847"/>
    </location>
</feature>
<name>A0A1Y2E9D9_9FUNG</name>
<feature type="region of interest" description="Disordered" evidence="2">
    <location>
        <begin position="838"/>
        <end position="888"/>
    </location>
</feature>
<proteinExistence type="predicted"/>
<feature type="compositionally biased region" description="Low complexity" evidence="2">
    <location>
        <begin position="676"/>
        <end position="704"/>
    </location>
</feature>
<dbReference type="Pfam" id="PF01612">
    <property type="entry name" value="DNA_pol_A_exo1"/>
    <property type="match status" value="1"/>
</dbReference>
<dbReference type="STRING" id="1754190.A0A1Y2E9D9"/>
<feature type="region of interest" description="Disordered" evidence="2">
    <location>
        <begin position="612"/>
        <end position="631"/>
    </location>
</feature>
<feature type="compositionally biased region" description="Basic and acidic residues" evidence="2">
    <location>
        <begin position="1035"/>
        <end position="1065"/>
    </location>
</feature>
<keyword evidence="5" id="KW-1185">Reference proteome</keyword>
<comment type="caution">
    <text evidence="4">The sequence shown here is derived from an EMBL/GenBank/DDBJ whole genome shotgun (WGS) entry which is preliminary data.</text>
</comment>
<dbReference type="EMBL" id="MCOG01000046">
    <property type="protein sequence ID" value="ORY68159.1"/>
    <property type="molecule type" value="Genomic_DNA"/>
</dbReference>
<feature type="compositionally biased region" description="Basic and acidic residues" evidence="2">
    <location>
        <begin position="1571"/>
        <end position="1598"/>
    </location>
</feature>
<evidence type="ECO:0000256" key="1">
    <source>
        <dbReference type="SAM" id="Coils"/>
    </source>
</evidence>
<evidence type="ECO:0000259" key="3">
    <source>
        <dbReference type="SMART" id="SM00474"/>
    </source>
</evidence>
<feature type="domain" description="3'-5' exonuclease" evidence="3">
    <location>
        <begin position="147"/>
        <end position="401"/>
    </location>
</feature>
<evidence type="ECO:0000313" key="5">
    <source>
        <dbReference type="Proteomes" id="UP000193920"/>
    </source>
</evidence>
<dbReference type="Gene3D" id="3.30.420.10">
    <property type="entry name" value="Ribonuclease H-like superfamily/Ribonuclease H"/>
    <property type="match status" value="1"/>
</dbReference>
<organism evidence="4 5">
    <name type="scientific">Neocallimastix californiae</name>
    <dbReference type="NCBI Taxonomy" id="1754190"/>
    <lineage>
        <taxon>Eukaryota</taxon>
        <taxon>Fungi</taxon>
        <taxon>Fungi incertae sedis</taxon>
        <taxon>Chytridiomycota</taxon>
        <taxon>Chytridiomycota incertae sedis</taxon>
        <taxon>Neocallimastigomycetes</taxon>
        <taxon>Neocallimastigales</taxon>
        <taxon>Neocallimastigaceae</taxon>
        <taxon>Neocallimastix</taxon>
    </lineage>
</organism>
<sequence length="1694" mass="192767">MVSIDVDRRIHFDIENRSYEENSKNGLSIEDYALINNKIISYEDRIVRNDNCSPSNLNTYNNRVSPDKLSKLNDNKNGNTCEEYKSSFTSFLPKLTSLVPPSFNSPLFGETVPQIPTVHPQTHKTLHYLLKNCGVQKVADVPCTYLAQTCEEANVLAEIIKQFKEIRVLGFDTETTVFRNHMKGAVSLIQIAPTEDICLLFQVYRMCAFPTHGTNTTNNNNNKNAKENFDGMSYHRDTVNPSHHFSGTHDSFYDEDYTKYNNFFSGTSATTPSNYDDEEYGIEKIWDISQFPYHLKDLLSKKSIIKVGVNAIGDADLLKKWYHFEMKGVIDLQLIAHAMKLPVESLSSLSYLYTGQLLEKDGGIKKMKFDKRVMKLDDVIYSARDAVMGLAIFNRMVRPPVTFPDKLPVQKRNNKKKKNRKMKLSDSLYQNNFYRKKKYSNSSSHSTNFSTTNTNTTFTSTTTTTNTNTTTTTNINSNLNSTSTSNMNMNMNINMNTNTNTKANTNINTNININTNTNTNKNTIPSIITTNHDTDLIRSKISSPNTPNTIGSSTLKNSHCFIDDNTVVSTSVNQKENLHQEKMDYSSFESKKNLFISPSELNINYGSSLGSIESKNNRRSQRKNNPLSAKFSLKIKTNKNKNMEELNYHQFLKQKLKQLVKGRKSTTGKVEGGLDNNNNNRSSNDNNNNNNKNNNNNIGNSGNGHFMLNPMNGLSMYSNTNGSFGVGRNVSPFTEDYVDCLDEIKKALSSGIKISEVISPKKKIVNDLAEHLKKVYPPNSVVNSEKIVSIMKNAFGYNTHFMVEQRKKRYIYEMVRRLIDSGKFIVNFDNDVVVKSLSKKKKNKGMKKTSTTTTANATVTSTLENVKNHHETNNNNKNDNKNNNDYLDIGKTSQLNQTIQINNNENRHNDDANQKQEDNKMKENEIEIENENENGDENENENENEIEIENENGNGNRDENENGNENKKDFAKFKESSLSEKSVLEKKEISNDKNINEVKVKNVVDEDEEMNLSLNKQEDHEMGKENDGIATTLLETRKSQEVTEDKDEGDKNENDNKPKETVEEDKTNEDEKESSMEEGQLTDNEEDRKAFEIQQQQERLKEQEEAEKERQKRMDYQNKLMDLIEVSLTEDNDNNESSHVPLRLIALTIPDEQNQNQNQHQSYNQGNLLSSALSEFGEFGDISMEMNEDSKAVLLTEGSRSPNFEKSKEKEKGKDIGNGNENGNENENGNGSENENENENENKIENDYDTDNLSYYTDNSANDYENDYFEEDAVPDNYYYDNYYSDFDMTSDNVSLYSYMESPNNSYSSDSDSEDEYLTSPNRSLHINQFTMGGHGSSDLKHVQIRSKNSNSGGNNNDFMETMIKKINKKKNKTYISSSLHKRNDVNDEEFEKTYETGKPPLHFAMNMSMMNDPEASDSKLTVTSPTPEVNKASSNNESDFDSSATIVSKILSKKNRKSIKYYEDLYEKDFKLHNLDQQISSTKEDGLDKLNGYRSDSFLMKSTTTEPKSKLKDKGSSLHLSSKNYPPPHPPHHHHHRLPSNSNSNYYTNNVSSPLSLNSFSQVDLMDLNSEEKEKEKKEKMIEKEENKMKGRDHTIINDDDDDDKIQGQGSSSEKPIRKNSQEIIIGGGHLNHKQSIANTPTVSTATSTSGTTTTTGTTTKKSRKRKNSMKQSSSQKTVKRVKTRSLSIYDML</sequence>
<reference evidence="4 5" key="1">
    <citation type="submission" date="2016-08" db="EMBL/GenBank/DDBJ databases">
        <title>A Parts List for Fungal Cellulosomes Revealed by Comparative Genomics.</title>
        <authorList>
            <consortium name="DOE Joint Genome Institute"/>
            <person name="Haitjema C.H."/>
            <person name="Gilmore S.P."/>
            <person name="Henske J.K."/>
            <person name="Solomon K.V."/>
            <person name="De Groot R."/>
            <person name="Kuo A."/>
            <person name="Mondo S.J."/>
            <person name="Salamov A.A."/>
            <person name="Labutti K."/>
            <person name="Zhao Z."/>
            <person name="Chiniquy J."/>
            <person name="Barry K."/>
            <person name="Brewer H.M."/>
            <person name="Purvine S.O."/>
            <person name="Wright A.T."/>
            <person name="Boxma B."/>
            <person name="Van Alen T."/>
            <person name="Hackstein J.H."/>
            <person name="Baker S.E."/>
            <person name="Grigoriev I.V."/>
            <person name="O'Malley M.A."/>
        </authorList>
    </citation>
    <scope>NUCLEOTIDE SEQUENCE [LARGE SCALE GENOMIC DNA]</scope>
    <source>
        <strain evidence="4 5">G1</strain>
    </source>
</reference>
<accession>A0A1Y2E9D9</accession>
<dbReference type="GO" id="GO:0006139">
    <property type="term" value="P:nucleobase-containing compound metabolic process"/>
    <property type="evidence" value="ECO:0007669"/>
    <property type="project" value="InterPro"/>
</dbReference>
<feature type="compositionally biased region" description="Basic residues" evidence="2">
    <location>
        <begin position="412"/>
        <end position="422"/>
    </location>
</feature>
<feature type="compositionally biased region" description="Polar residues" evidence="2">
    <location>
        <begin position="1251"/>
        <end position="1263"/>
    </location>
</feature>
<gene>
    <name evidence="4" type="ORF">LY90DRAFT_213725</name>
</gene>
<dbReference type="GO" id="GO:0008408">
    <property type="term" value="F:3'-5' exonuclease activity"/>
    <property type="evidence" value="ECO:0007669"/>
    <property type="project" value="InterPro"/>
</dbReference>
<feature type="compositionally biased region" description="Basic and acidic residues" evidence="2">
    <location>
        <begin position="1203"/>
        <end position="1215"/>
    </location>
</feature>
<feature type="coiled-coil region" evidence="1">
    <location>
        <begin position="912"/>
        <end position="941"/>
    </location>
</feature>
<feature type="compositionally biased region" description="Basic and acidic residues" evidence="2">
    <location>
        <begin position="1098"/>
        <end position="1116"/>
    </location>
</feature>
<feature type="region of interest" description="Disordered" evidence="2">
    <location>
        <begin position="1414"/>
        <end position="1443"/>
    </location>
</feature>
<feature type="compositionally biased region" description="Basic and acidic residues" evidence="2">
    <location>
        <begin position="1508"/>
        <end position="1517"/>
    </location>
</feature>
<feature type="region of interest" description="Disordered" evidence="2">
    <location>
        <begin position="1195"/>
        <end position="1263"/>
    </location>
</feature>
<feature type="compositionally biased region" description="Low complexity" evidence="2">
    <location>
        <begin position="848"/>
        <end position="863"/>
    </location>
</feature>
<feature type="compositionally biased region" description="Basic and acidic residues" evidence="2">
    <location>
        <begin position="1016"/>
        <end position="1027"/>
    </location>
</feature>
<dbReference type="Proteomes" id="UP000193920">
    <property type="component" value="Unassembled WGS sequence"/>
</dbReference>
<feature type="region of interest" description="Disordered" evidence="2">
    <location>
        <begin position="1500"/>
        <end position="1551"/>
    </location>
</feature>
<feature type="region of interest" description="Disordered" evidence="2">
    <location>
        <begin position="461"/>
        <end position="480"/>
    </location>
</feature>
<dbReference type="SUPFAM" id="SSF53098">
    <property type="entry name" value="Ribonuclease H-like"/>
    <property type="match status" value="1"/>
</dbReference>
<feature type="compositionally biased region" description="Polar residues" evidence="2">
    <location>
        <begin position="1419"/>
        <end position="1443"/>
    </location>
</feature>
<feature type="compositionally biased region" description="Low complexity" evidence="2">
    <location>
        <begin position="1541"/>
        <end position="1551"/>
    </location>
</feature>
<evidence type="ECO:0000256" key="2">
    <source>
        <dbReference type="SAM" id="MobiDB-lite"/>
    </source>
</evidence>
<feature type="compositionally biased region" description="Basic and acidic residues" evidence="2">
    <location>
        <begin position="956"/>
        <end position="1004"/>
    </location>
</feature>
<feature type="region of interest" description="Disordered" evidence="2">
    <location>
        <begin position="949"/>
        <end position="1116"/>
    </location>
</feature>
<dbReference type="InterPro" id="IPR002562">
    <property type="entry name" value="3'-5'_exonuclease_dom"/>
</dbReference>
<keyword evidence="1" id="KW-0175">Coiled coil</keyword>
<feature type="compositionally biased region" description="Basic and acidic residues" evidence="2">
    <location>
        <begin position="866"/>
        <end position="882"/>
    </location>
</feature>
<dbReference type="SMART" id="SM00474">
    <property type="entry name" value="35EXOc"/>
    <property type="match status" value="1"/>
</dbReference>
<feature type="region of interest" description="Disordered" evidence="2">
    <location>
        <begin position="659"/>
        <end position="704"/>
    </location>
</feature>
<feature type="region of interest" description="Disordered" evidence="2">
    <location>
        <begin position="1571"/>
        <end position="1694"/>
    </location>
</feature>
<feature type="compositionally biased region" description="Low complexity" evidence="2">
    <location>
        <begin position="1217"/>
        <end position="1233"/>
    </location>
</feature>
<dbReference type="OrthoDB" id="2153816at2759"/>
<protein>
    <recommendedName>
        <fullName evidence="3">3'-5' exonuclease domain-containing protein</fullName>
    </recommendedName>
</protein>
<feature type="region of interest" description="Disordered" evidence="2">
    <location>
        <begin position="404"/>
        <end position="425"/>
    </location>
</feature>
<dbReference type="GO" id="GO:0003676">
    <property type="term" value="F:nucleic acid binding"/>
    <property type="evidence" value="ECO:0007669"/>
    <property type="project" value="InterPro"/>
</dbReference>
<dbReference type="InterPro" id="IPR036397">
    <property type="entry name" value="RNaseH_sf"/>
</dbReference>
<evidence type="ECO:0000313" key="4">
    <source>
        <dbReference type="EMBL" id="ORY68159.1"/>
    </source>
</evidence>
<feature type="compositionally biased region" description="Low complexity" evidence="2">
    <location>
        <begin position="1641"/>
        <end position="1661"/>
    </location>
</feature>